<organism evidence="1 2">
    <name type="scientific">Bacteroides luti</name>
    <dbReference type="NCBI Taxonomy" id="1297750"/>
    <lineage>
        <taxon>Bacteria</taxon>
        <taxon>Pseudomonadati</taxon>
        <taxon>Bacteroidota</taxon>
        <taxon>Bacteroidia</taxon>
        <taxon>Bacteroidales</taxon>
        <taxon>Bacteroidaceae</taxon>
        <taxon>Bacteroides</taxon>
    </lineage>
</organism>
<evidence type="ECO:0000313" key="1">
    <source>
        <dbReference type="EMBL" id="SHE84356.1"/>
    </source>
</evidence>
<dbReference type="AlphaFoldDB" id="A0A1M4WSZ2"/>
<accession>A0A1M4WSZ2</accession>
<dbReference type="Proteomes" id="UP000184509">
    <property type="component" value="Unassembled WGS sequence"/>
</dbReference>
<dbReference type="OrthoDB" id="1339516at2"/>
<evidence type="ECO:0008006" key="3">
    <source>
        <dbReference type="Google" id="ProtNLM"/>
    </source>
</evidence>
<keyword evidence="2" id="KW-1185">Reference proteome</keyword>
<reference evidence="1 2" key="1">
    <citation type="submission" date="2016-11" db="EMBL/GenBank/DDBJ databases">
        <authorList>
            <person name="Jaros S."/>
            <person name="Januszkiewicz K."/>
            <person name="Wedrychowicz H."/>
        </authorList>
    </citation>
    <scope>NUCLEOTIDE SEQUENCE [LARGE SCALE GENOMIC DNA]</scope>
    <source>
        <strain evidence="1 2">DSM 26991</strain>
    </source>
</reference>
<evidence type="ECO:0000313" key="2">
    <source>
        <dbReference type="Proteomes" id="UP000184509"/>
    </source>
</evidence>
<dbReference type="PROSITE" id="PS51257">
    <property type="entry name" value="PROKAR_LIPOPROTEIN"/>
    <property type="match status" value="1"/>
</dbReference>
<proteinExistence type="predicted"/>
<name>A0A1M4WSZ2_9BACE</name>
<dbReference type="RefSeq" id="WP_139261264.1">
    <property type="nucleotide sequence ID" value="NZ_FQTV01000003.1"/>
</dbReference>
<gene>
    <name evidence="1" type="ORF">SAMN05444405_103164</name>
</gene>
<protein>
    <recommendedName>
        <fullName evidence="3">Lipoprotein</fullName>
    </recommendedName>
</protein>
<dbReference type="EMBL" id="FQTV01000003">
    <property type="protein sequence ID" value="SHE84356.1"/>
    <property type="molecule type" value="Genomic_DNA"/>
</dbReference>
<sequence>MKKTFLLLLSIFILSSCSKGDKDNITEDYNSIVILKVDYMTNKFEGGYEQQINSEITDADTIPITIKYKAPGDFGNISLYYKPTNDLLFDGSIIWNGTGTINYPKTFIPAGNYSLIEDPTTKPKHLPFKCIFGTPPTDYSSICNSINSLNIVSNCLDSKKKIDIFLYTPSVGAGNPNDWDWIIVMNRTIKYDPIINK</sequence>